<name>A0A075MQP0_9ARCH</name>
<gene>
    <name evidence="5" type="primary">cofC</name>
    <name evidence="6" type="ORF">NTE_01464</name>
</gene>
<evidence type="ECO:0000256" key="5">
    <source>
        <dbReference type="HAMAP-Rule" id="MF_02114"/>
    </source>
</evidence>
<evidence type="ECO:0000256" key="2">
    <source>
        <dbReference type="ARBA" id="ARBA00022695"/>
    </source>
</evidence>
<evidence type="ECO:0000313" key="6">
    <source>
        <dbReference type="EMBL" id="AIF83528.1"/>
    </source>
</evidence>
<evidence type="ECO:0000256" key="3">
    <source>
        <dbReference type="ARBA" id="ARBA00022741"/>
    </source>
</evidence>
<organism evidence="6 7">
    <name type="scientific">Candidatus Nitrososphaera evergladensis SR1</name>
    <dbReference type="NCBI Taxonomy" id="1459636"/>
    <lineage>
        <taxon>Archaea</taxon>
        <taxon>Nitrososphaerota</taxon>
        <taxon>Nitrososphaeria</taxon>
        <taxon>Nitrososphaerales</taxon>
        <taxon>Nitrososphaeraceae</taxon>
        <taxon>Nitrososphaera</taxon>
    </lineage>
</organism>
<comment type="catalytic activity">
    <reaction evidence="5">
        <text>(2S)-2-phospholactate + GTP + H(+) = (2S)-lactyl-2-diphospho-5'-guanosine + diphosphate</text>
        <dbReference type="Rhea" id="RHEA:63424"/>
        <dbReference type="ChEBI" id="CHEBI:15378"/>
        <dbReference type="ChEBI" id="CHEBI:33019"/>
        <dbReference type="ChEBI" id="CHEBI:37565"/>
        <dbReference type="ChEBI" id="CHEBI:59435"/>
        <dbReference type="ChEBI" id="CHEBI:59906"/>
        <dbReference type="EC" id="2.7.7.68"/>
    </reaction>
</comment>
<dbReference type="OrthoDB" id="11179at2157"/>
<reference evidence="6 7" key="1">
    <citation type="journal article" date="2014" name="PLoS ONE">
        <title>Genome Sequence of Candidatus Nitrososphaera evergladensis from Group I.1b Enriched from Everglades Soil Reveals Novel Genomic Features of the Ammonia-Oxidizing Archaea.</title>
        <authorList>
            <person name="Zhalnina K.V."/>
            <person name="Dias R."/>
            <person name="Leonard M.T."/>
            <person name="Dorr de Quadros P."/>
            <person name="Camargo F.A."/>
            <person name="Drew J.C."/>
            <person name="Farmerie W.G."/>
            <person name="Daroub S.H."/>
            <person name="Triplett E.W."/>
        </authorList>
    </citation>
    <scope>NUCLEOTIDE SEQUENCE [LARGE SCALE GENOMIC DNA]</scope>
    <source>
        <strain evidence="6 7">SR1</strain>
    </source>
</reference>
<dbReference type="UniPathway" id="UPA00071"/>
<keyword evidence="3 5" id="KW-0547">Nucleotide-binding</keyword>
<keyword evidence="4 5" id="KW-0342">GTP-binding</keyword>
<evidence type="ECO:0000256" key="1">
    <source>
        <dbReference type="ARBA" id="ARBA00022679"/>
    </source>
</evidence>
<dbReference type="HOGENOM" id="CLU_076569_1_1_2"/>
<comment type="function">
    <text evidence="5">Guanylyltransferase that catalyzes the activation of (2S)-2-phospholactate (2-PL) as (2S)-lactyl-2-diphospho-5'-guanosine, via the condensation of 2-PL with GTP. It is involved in the biosynthesis of coenzyme F420, a hydride carrier cofactor.</text>
</comment>
<dbReference type="EMBL" id="CP007174">
    <property type="protein sequence ID" value="AIF83528.1"/>
    <property type="molecule type" value="Genomic_DNA"/>
</dbReference>
<dbReference type="EC" id="2.7.7.68" evidence="5"/>
<dbReference type="AlphaFoldDB" id="A0A075MQP0"/>
<proteinExistence type="inferred from homology"/>
<dbReference type="GO" id="GO:0052645">
    <property type="term" value="P:F420-0 metabolic process"/>
    <property type="evidence" value="ECO:0007669"/>
    <property type="project" value="UniProtKB-UniRule"/>
</dbReference>
<dbReference type="eggNOG" id="arCOG04472">
    <property type="taxonomic scope" value="Archaea"/>
</dbReference>
<protein>
    <recommendedName>
        <fullName evidence="5">2-phospho-L-lactate guanylyltransferase</fullName>
        <shortName evidence="5">LP guanylyltransferase</shortName>
        <ecNumber evidence="5">2.7.7.68</ecNumber>
    </recommendedName>
</protein>
<dbReference type="PANTHER" id="PTHR40392">
    <property type="entry name" value="2-PHOSPHO-L-LACTATE GUANYLYLTRANSFERASE"/>
    <property type="match status" value="1"/>
</dbReference>
<dbReference type="Proteomes" id="UP000028194">
    <property type="component" value="Chromosome"/>
</dbReference>
<evidence type="ECO:0000313" key="7">
    <source>
        <dbReference type="Proteomes" id="UP000028194"/>
    </source>
</evidence>
<dbReference type="SUPFAM" id="SSF53448">
    <property type="entry name" value="Nucleotide-diphospho-sugar transferases"/>
    <property type="match status" value="1"/>
</dbReference>
<dbReference type="InterPro" id="IPR002835">
    <property type="entry name" value="CofC"/>
</dbReference>
<comment type="pathway">
    <text evidence="5">Cofactor biosynthesis; coenzyme F420 biosynthesis.</text>
</comment>
<dbReference type="GO" id="GO:0043814">
    <property type="term" value="F:phospholactate guanylyltransferase activity"/>
    <property type="evidence" value="ECO:0007669"/>
    <property type="project" value="UniProtKB-EC"/>
</dbReference>
<dbReference type="GO" id="GO:0005525">
    <property type="term" value="F:GTP binding"/>
    <property type="evidence" value="ECO:0007669"/>
    <property type="project" value="UniProtKB-KW"/>
</dbReference>
<evidence type="ECO:0000256" key="4">
    <source>
        <dbReference type="ARBA" id="ARBA00023134"/>
    </source>
</evidence>
<dbReference type="GeneID" id="41597257"/>
<dbReference type="HAMAP" id="MF_02114">
    <property type="entry name" value="CofC"/>
    <property type="match status" value="1"/>
</dbReference>
<dbReference type="InterPro" id="IPR029044">
    <property type="entry name" value="Nucleotide-diphossugar_trans"/>
</dbReference>
<dbReference type="Pfam" id="PF01983">
    <property type="entry name" value="CofC"/>
    <property type="match status" value="1"/>
</dbReference>
<dbReference type="STRING" id="1459636.NTE_01464"/>
<dbReference type="PANTHER" id="PTHR40392:SF1">
    <property type="entry name" value="2-PHOSPHO-L-LACTATE GUANYLYLTRANSFERASE"/>
    <property type="match status" value="1"/>
</dbReference>
<dbReference type="RefSeq" id="WP_158385211.1">
    <property type="nucleotide sequence ID" value="NZ_CP007174.1"/>
</dbReference>
<dbReference type="KEGG" id="nev:NTE_01464"/>
<dbReference type="NCBIfam" id="TIGR03552">
    <property type="entry name" value="F420_cofC"/>
    <property type="match status" value="1"/>
</dbReference>
<comment type="similarity">
    <text evidence="5">Belongs to the CofC family.</text>
</comment>
<dbReference type="Gene3D" id="3.90.550.10">
    <property type="entry name" value="Spore Coat Polysaccharide Biosynthesis Protein SpsA, Chain A"/>
    <property type="match status" value="1"/>
</dbReference>
<comment type="subunit">
    <text evidence="5">Homodimer.</text>
</comment>
<accession>A0A075MQP0</accession>
<sequence length="227" mass="24573">MTTTKTKTTIIAIIPVKKFENSKSRLSAVLSVQDRVRLAGLMLQDTLATLDRCKLLAEIVVVSSDERAGEIARKYGATVLFQAQDAGVNSAVAVADRYAVQKKNAGATIVIPQDLPLLGAGDVDGICSAAAGRCIVICPSLRYDGTNLLLRMPADVISTSYDNNSYESHIVSARAQHAAVRVIEQEHLMFDIDTQEDARQLAQMDPRLVVAKNVALFLKEKALLSSF</sequence>
<keyword evidence="7" id="KW-1185">Reference proteome</keyword>
<keyword evidence="1 5" id="KW-0808">Transferase</keyword>
<keyword evidence="2 5" id="KW-0548">Nucleotidyltransferase</keyword>